<dbReference type="SUPFAM" id="SSF47413">
    <property type="entry name" value="lambda repressor-like DNA-binding domains"/>
    <property type="match status" value="1"/>
</dbReference>
<gene>
    <name evidence="6" type="ordered locus">LCK_00352</name>
</gene>
<keyword evidence="2" id="KW-0805">Transcription regulation</keyword>
<accession>B1MXD3</accession>
<name>B1MXD3_LEUCK</name>
<sequence>MEVFMVAKLSDVAELAGVSVTTVSRVINSYGSLSQKTIDKVHTAMRELHYQPNAMARSLQGKSSQFIGLIFPNIQNPFFTALASEIEQLLFEKGYKVIIATSANNIEKEQQYLQMLAANQVEGIITSSHNLGIESYSNSLLPIVAYDRHLSDNVPIVSEDNYQGGFLLGNYLVSQGAKNLLVLNDNDQSISPTSKRYNGFVDAVGSKSKISTLDFDSNKISEPNIIQDIVKDIQTQNIDGVFAYNDIMAIQLQNALRTANIRVPEDVIVVGYDGSPIVQLLHPDLPTIIQPIHEAAQRLIEVLFAEINQQSTVKNDLLPVTLHEPK</sequence>
<dbReference type="PROSITE" id="PS50932">
    <property type="entry name" value="HTH_LACI_2"/>
    <property type="match status" value="1"/>
</dbReference>
<evidence type="ECO:0000256" key="2">
    <source>
        <dbReference type="ARBA" id="ARBA00023015"/>
    </source>
</evidence>
<dbReference type="EMBL" id="DQ489736">
    <property type="protein sequence ID" value="ACA82185.1"/>
    <property type="molecule type" value="Genomic_DNA"/>
</dbReference>
<keyword evidence="1" id="KW-0678">Repressor</keyword>
<dbReference type="InterPro" id="IPR025997">
    <property type="entry name" value="SBP_2_dom"/>
</dbReference>
<dbReference type="Pfam" id="PF00356">
    <property type="entry name" value="LacI"/>
    <property type="match status" value="1"/>
</dbReference>
<dbReference type="SUPFAM" id="SSF53822">
    <property type="entry name" value="Periplasmic binding protein-like I"/>
    <property type="match status" value="1"/>
</dbReference>
<dbReference type="STRING" id="349519.LCK_00352"/>
<dbReference type="CDD" id="cd01392">
    <property type="entry name" value="HTH_LacI"/>
    <property type="match status" value="1"/>
</dbReference>
<dbReference type="GO" id="GO:0003700">
    <property type="term" value="F:DNA-binding transcription factor activity"/>
    <property type="evidence" value="ECO:0007669"/>
    <property type="project" value="TreeGrafter"/>
</dbReference>
<keyword evidence="4" id="KW-0804">Transcription</keyword>
<dbReference type="Proteomes" id="UP000002166">
    <property type="component" value="Chromosome"/>
</dbReference>
<dbReference type="KEGG" id="lci:LCK_00352"/>
<evidence type="ECO:0000256" key="1">
    <source>
        <dbReference type="ARBA" id="ARBA00022491"/>
    </source>
</evidence>
<dbReference type="InterPro" id="IPR010982">
    <property type="entry name" value="Lambda_DNA-bd_dom_sf"/>
</dbReference>
<dbReference type="InterPro" id="IPR028082">
    <property type="entry name" value="Peripla_BP_I"/>
</dbReference>
<dbReference type="PANTHER" id="PTHR30146:SF95">
    <property type="entry name" value="RIBOSE OPERON REPRESSOR"/>
    <property type="match status" value="1"/>
</dbReference>
<evidence type="ECO:0000313" key="6">
    <source>
        <dbReference type="EMBL" id="ACA82185.1"/>
    </source>
</evidence>
<keyword evidence="7" id="KW-1185">Reference proteome</keyword>
<keyword evidence="3" id="KW-0238">DNA-binding</keyword>
<dbReference type="InterPro" id="IPR000843">
    <property type="entry name" value="HTH_LacI"/>
</dbReference>
<dbReference type="CDD" id="cd06291">
    <property type="entry name" value="PBP1_Qymf-like"/>
    <property type="match status" value="1"/>
</dbReference>
<dbReference type="HOGENOM" id="CLU_037628_6_0_9"/>
<dbReference type="PROSITE" id="PS00356">
    <property type="entry name" value="HTH_LACI_1"/>
    <property type="match status" value="1"/>
</dbReference>
<dbReference type="Gene3D" id="1.10.260.40">
    <property type="entry name" value="lambda repressor-like DNA-binding domains"/>
    <property type="match status" value="1"/>
</dbReference>
<dbReference type="PANTHER" id="PTHR30146">
    <property type="entry name" value="LACI-RELATED TRANSCRIPTIONAL REPRESSOR"/>
    <property type="match status" value="1"/>
</dbReference>
<evidence type="ECO:0000256" key="4">
    <source>
        <dbReference type="ARBA" id="ARBA00023163"/>
    </source>
</evidence>
<dbReference type="Gene3D" id="3.40.50.2300">
    <property type="match status" value="2"/>
</dbReference>
<protein>
    <submittedName>
        <fullName evidence="6">Sucrose operon repressor</fullName>
    </submittedName>
</protein>
<dbReference type="Pfam" id="PF13407">
    <property type="entry name" value="Peripla_BP_4"/>
    <property type="match status" value="1"/>
</dbReference>
<evidence type="ECO:0000313" key="7">
    <source>
        <dbReference type="Proteomes" id="UP000002166"/>
    </source>
</evidence>
<reference evidence="6 7" key="1">
    <citation type="journal article" date="2008" name="J. Bacteriol.">
        <title>Complete genome sequence of Leuconostoc citreum KM20.</title>
        <authorList>
            <person name="Kim J.F."/>
            <person name="Jeong H."/>
            <person name="Lee J.-S."/>
            <person name="Choi S.-H."/>
            <person name="Ha M."/>
            <person name="Hur C.-G."/>
            <person name="Kim J.-S."/>
            <person name="Lee S."/>
            <person name="Park H.-S."/>
            <person name="Park Y.-H."/>
            <person name="Oh T.K."/>
        </authorList>
    </citation>
    <scope>NUCLEOTIDE SEQUENCE [LARGE SCALE GENOMIC DNA]</scope>
    <source>
        <strain evidence="6 7">KM20</strain>
    </source>
</reference>
<dbReference type="GO" id="GO:0000976">
    <property type="term" value="F:transcription cis-regulatory region binding"/>
    <property type="evidence" value="ECO:0007669"/>
    <property type="project" value="TreeGrafter"/>
</dbReference>
<proteinExistence type="predicted"/>
<dbReference type="PRINTS" id="PR00036">
    <property type="entry name" value="HTHLACI"/>
</dbReference>
<evidence type="ECO:0000259" key="5">
    <source>
        <dbReference type="PROSITE" id="PS50932"/>
    </source>
</evidence>
<dbReference type="AlphaFoldDB" id="B1MXD3"/>
<organism evidence="6 7">
    <name type="scientific">Leuconostoc citreum (strain KM20)</name>
    <dbReference type="NCBI Taxonomy" id="349519"/>
    <lineage>
        <taxon>Bacteria</taxon>
        <taxon>Bacillati</taxon>
        <taxon>Bacillota</taxon>
        <taxon>Bacilli</taxon>
        <taxon>Lactobacillales</taxon>
        <taxon>Lactobacillaceae</taxon>
        <taxon>Leuconostoc</taxon>
    </lineage>
</organism>
<dbReference type="SMART" id="SM00354">
    <property type="entry name" value="HTH_LACI"/>
    <property type="match status" value="1"/>
</dbReference>
<evidence type="ECO:0000256" key="3">
    <source>
        <dbReference type="ARBA" id="ARBA00023125"/>
    </source>
</evidence>
<feature type="domain" description="HTH lacI-type" evidence="5">
    <location>
        <begin position="7"/>
        <end position="61"/>
    </location>
</feature>
<dbReference type="eggNOG" id="COG1609">
    <property type="taxonomic scope" value="Bacteria"/>
</dbReference>